<comment type="caution">
    <text evidence="2">The sequence shown here is derived from an EMBL/GenBank/DDBJ whole genome shotgun (WGS) entry which is preliminary data.</text>
</comment>
<dbReference type="AlphaFoldDB" id="A0AAD7GZR1"/>
<feature type="region of interest" description="Disordered" evidence="1">
    <location>
        <begin position="89"/>
        <end position="109"/>
    </location>
</feature>
<evidence type="ECO:0000256" key="1">
    <source>
        <dbReference type="SAM" id="MobiDB-lite"/>
    </source>
</evidence>
<gene>
    <name evidence="2" type="ORF">B0H17DRAFT_1124487</name>
</gene>
<reference evidence="2" key="1">
    <citation type="submission" date="2023-03" db="EMBL/GenBank/DDBJ databases">
        <title>Massive genome expansion in bonnet fungi (Mycena s.s.) driven by repeated elements and novel gene families across ecological guilds.</title>
        <authorList>
            <consortium name="Lawrence Berkeley National Laboratory"/>
            <person name="Harder C.B."/>
            <person name="Miyauchi S."/>
            <person name="Viragh M."/>
            <person name="Kuo A."/>
            <person name="Thoen E."/>
            <person name="Andreopoulos B."/>
            <person name="Lu D."/>
            <person name="Skrede I."/>
            <person name="Drula E."/>
            <person name="Henrissat B."/>
            <person name="Morin E."/>
            <person name="Kohler A."/>
            <person name="Barry K."/>
            <person name="LaButti K."/>
            <person name="Morin E."/>
            <person name="Salamov A."/>
            <person name="Lipzen A."/>
            <person name="Mereny Z."/>
            <person name="Hegedus B."/>
            <person name="Baldrian P."/>
            <person name="Stursova M."/>
            <person name="Weitz H."/>
            <person name="Taylor A."/>
            <person name="Grigoriev I.V."/>
            <person name="Nagy L.G."/>
            <person name="Martin F."/>
            <person name="Kauserud H."/>
        </authorList>
    </citation>
    <scope>NUCLEOTIDE SEQUENCE</scope>
    <source>
        <strain evidence="2">CBHHK067</strain>
    </source>
</reference>
<accession>A0AAD7GZR1</accession>
<evidence type="ECO:0000313" key="2">
    <source>
        <dbReference type="EMBL" id="KAJ7708655.1"/>
    </source>
</evidence>
<name>A0AAD7GZR1_MYCRO</name>
<organism evidence="2 3">
    <name type="scientific">Mycena rosella</name>
    <name type="common">Pink bonnet</name>
    <name type="synonym">Agaricus rosellus</name>
    <dbReference type="NCBI Taxonomy" id="1033263"/>
    <lineage>
        <taxon>Eukaryota</taxon>
        <taxon>Fungi</taxon>
        <taxon>Dikarya</taxon>
        <taxon>Basidiomycota</taxon>
        <taxon>Agaricomycotina</taxon>
        <taxon>Agaricomycetes</taxon>
        <taxon>Agaricomycetidae</taxon>
        <taxon>Agaricales</taxon>
        <taxon>Marasmiineae</taxon>
        <taxon>Mycenaceae</taxon>
        <taxon>Mycena</taxon>
    </lineage>
</organism>
<dbReference type="EMBL" id="JARKIE010000003">
    <property type="protein sequence ID" value="KAJ7708655.1"/>
    <property type="molecule type" value="Genomic_DNA"/>
</dbReference>
<feature type="compositionally biased region" description="Polar residues" evidence="1">
    <location>
        <begin position="29"/>
        <end position="39"/>
    </location>
</feature>
<protein>
    <submittedName>
        <fullName evidence="2">Uncharacterized protein</fullName>
    </submittedName>
</protein>
<proteinExistence type="predicted"/>
<sequence length="109" mass="11769">MGATGKSESERHGTGTAEPVHKGRKGTVNELQSNPVEWSSKSRRLVRGQVKQAEGPKQSTVKGKLNCNLKVHSVRGQSQICTDLDIHADTPAKQGTSAATKSRKHVRQS</sequence>
<keyword evidence="3" id="KW-1185">Reference proteome</keyword>
<dbReference type="Proteomes" id="UP001221757">
    <property type="component" value="Unassembled WGS sequence"/>
</dbReference>
<evidence type="ECO:0000313" key="3">
    <source>
        <dbReference type="Proteomes" id="UP001221757"/>
    </source>
</evidence>
<feature type="region of interest" description="Disordered" evidence="1">
    <location>
        <begin position="1"/>
        <end position="60"/>
    </location>
</feature>